<keyword evidence="1" id="KW-0547">Nucleotide-binding</keyword>
<evidence type="ECO:0000313" key="4">
    <source>
        <dbReference type="EMBL" id="UXH32503.1"/>
    </source>
</evidence>
<dbReference type="Gene3D" id="3.40.50.300">
    <property type="entry name" value="P-loop containing nucleotide triphosphate hydrolases"/>
    <property type="match status" value="1"/>
</dbReference>
<sequence>MSDEGIQRIGTGVEGLDEIIGGYPVGRSILITGDAGSGKTIMALQFAIQSARAGLRTLYITTEEDETDLRIQCSSLGWDIGDLLEPGTLRILSLTAVKARLTEAEMHIGAEPIKGNLKKIISEIPDDIEVLVIDSIGSQTEKLTTYEFRDQFDLLIYELKKRNITTLIILDSATSREFNEIALFAVYGAIRLIKRENPYTGRRERVMDIIKMRSTRTPVEFIPYMISDDGLRVIEVPEE</sequence>
<dbReference type="PRINTS" id="PR01874">
    <property type="entry name" value="DNAREPAIRADA"/>
</dbReference>
<dbReference type="SUPFAM" id="SSF52540">
    <property type="entry name" value="P-loop containing nucleoside triphosphate hydrolases"/>
    <property type="match status" value="1"/>
</dbReference>
<organism evidence="4">
    <name type="scientific">Methanothermobacter wolfeii</name>
    <name type="common">Methanobacterium wolfei</name>
    <dbReference type="NCBI Taxonomy" id="145261"/>
    <lineage>
        <taxon>Archaea</taxon>
        <taxon>Methanobacteriati</taxon>
        <taxon>Methanobacteriota</taxon>
        <taxon>Methanomada group</taxon>
        <taxon>Methanobacteria</taxon>
        <taxon>Methanobacteriales</taxon>
        <taxon>Methanobacteriaceae</taxon>
        <taxon>Methanothermobacter</taxon>
    </lineage>
</organism>
<evidence type="ECO:0000256" key="2">
    <source>
        <dbReference type="ARBA" id="ARBA00022840"/>
    </source>
</evidence>
<dbReference type="GO" id="GO:0005524">
    <property type="term" value="F:ATP binding"/>
    <property type="evidence" value="ECO:0007669"/>
    <property type="project" value="UniProtKB-KW"/>
</dbReference>
<dbReference type="PROSITE" id="PS51146">
    <property type="entry name" value="KAIC"/>
    <property type="match status" value="1"/>
</dbReference>
<dbReference type="GeneID" id="58978471"/>
<dbReference type="PANTHER" id="PTHR43637:SF2">
    <property type="entry name" value="PROTEIN GVPD 1"/>
    <property type="match status" value="1"/>
</dbReference>
<dbReference type="InterPro" id="IPR014774">
    <property type="entry name" value="KaiC-like_dom"/>
</dbReference>
<dbReference type="InterPro" id="IPR010624">
    <property type="entry name" value="KaiC_dom"/>
</dbReference>
<dbReference type="EMBL" id="CP104550">
    <property type="protein sequence ID" value="UXH32503.1"/>
    <property type="molecule type" value="Genomic_DNA"/>
</dbReference>
<dbReference type="KEGG" id="mwo:MWSIV6_0823"/>
<evidence type="ECO:0000259" key="3">
    <source>
        <dbReference type="PROSITE" id="PS51146"/>
    </source>
</evidence>
<dbReference type="RefSeq" id="WP_238337987.1">
    <property type="nucleotide sequence ID" value="NZ_CP104550.1"/>
</dbReference>
<dbReference type="Pfam" id="PF06745">
    <property type="entry name" value="ATPase"/>
    <property type="match status" value="1"/>
</dbReference>
<keyword evidence="2" id="KW-0067">ATP-binding</keyword>
<dbReference type="AlphaFoldDB" id="A0A9E7RWF5"/>
<accession>A0A9E7RWF5</accession>
<evidence type="ECO:0000256" key="1">
    <source>
        <dbReference type="ARBA" id="ARBA00022741"/>
    </source>
</evidence>
<proteinExistence type="predicted"/>
<dbReference type="PANTHER" id="PTHR43637">
    <property type="entry name" value="UPF0273 PROTEIN TM_0370"/>
    <property type="match status" value="1"/>
</dbReference>
<gene>
    <name evidence="4" type="ORF">N5910_04265</name>
</gene>
<dbReference type="Proteomes" id="UP001065373">
    <property type="component" value="Chromosome"/>
</dbReference>
<name>A0A9E7RWF5_METWO</name>
<feature type="domain" description="KaiC" evidence="3">
    <location>
        <begin position="7"/>
        <end position="239"/>
    </location>
</feature>
<dbReference type="InterPro" id="IPR027417">
    <property type="entry name" value="P-loop_NTPase"/>
</dbReference>
<protein>
    <submittedName>
        <fullName evidence="4">AAA family ATPase</fullName>
    </submittedName>
</protein>
<reference evidence="4" key="1">
    <citation type="submission" date="2022-09" db="EMBL/GenBank/DDBJ databases">
        <title>Characterization of three MwoI isoschizomers from sequenced genome and metagenomes.</title>
        <authorList>
            <person name="Fomenkov A."/>
            <person name="Xu S.Y."/>
            <person name="Roberts R.J."/>
        </authorList>
    </citation>
    <scope>NUCLEOTIDE SEQUENCE</scope>
    <source>
        <strain evidence="4">DSM 2970</strain>
    </source>
</reference>